<evidence type="ECO:0000256" key="8">
    <source>
        <dbReference type="ARBA" id="ARBA00023125"/>
    </source>
</evidence>
<feature type="compositionally biased region" description="Basic and acidic residues" evidence="12">
    <location>
        <begin position="152"/>
        <end position="167"/>
    </location>
</feature>
<evidence type="ECO:0000256" key="5">
    <source>
        <dbReference type="ARBA" id="ARBA00022759"/>
    </source>
</evidence>
<protein>
    <recommendedName>
        <fullName evidence="17">CCHC-type domain-containing protein</fullName>
    </recommendedName>
</protein>
<evidence type="ECO:0000256" key="4">
    <source>
        <dbReference type="ARBA" id="ARBA00022723"/>
    </source>
</evidence>
<dbReference type="GO" id="GO:0016787">
    <property type="term" value="F:hydrolase activity"/>
    <property type="evidence" value="ECO:0007669"/>
    <property type="project" value="UniProtKB-KW"/>
</dbReference>
<keyword evidence="5" id="KW-0255">Endonuclease</keyword>
<evidence type="ECO:0000313" key="16">
    <source>
        <dbReference type="Proteomes" id="UP000005237"/>
    </source>
</evidence>
<dbReference type="GO" id="GO:0019899">
    <property type="term" value="F:enzyme binding"/>
    <property type="evidence" value="ECO:0007669"/>
    <property type="project" value="UniProtKB-ARBA"/>
</dbReference>
<reference evidence="15" key="2">
    <citation type="submission" date="2022-06" db="UniProtKB">
        <authorList>
            <consortium name="EnsemblMetazoa"/>
        </authorList>
    </citation>
    <scope>IDENTIFICATION</scope>
    <source>
        <strain evidence="15">DF5081</strain>
    </source>
</reference>
<evidence type="ECO:0000256" key="11">
    <source>
        <dbReference type="SAM" id="Coils"/>
    </source>
</evidence>
<keyword evidence="4" id="KW-0479">Metal-binding</keyword>
<dbReference type="PANTHER" id="PTHR37984:SF5">
    <property type="entry name" value="PROTEIN NYNRIN-LIKE"/>
    <property type="match status" value="1"/>
</dbReference>
<evidence type="ECO:0000256" key="6">
    <source>
        <dbReference type="ARBA" id="ARBA00022801"/>
    </source>
</evidence>
<evidence type="ECO:0000256" key="3">
    <source>
        <dbReference type="ARBA" id="ARBA00022722"/>
    </source>
</evidence>
<dbReference type="InterPro" id="IPR001878">
    <property type="entry name" value="Znf_CCHC"/>
</dbReference>
<dbReference type="Gene3D" id="2.40.70.10">
    <property type="entry name" value="Acid Proteases"/>
    <property type="match status" value="1"/>
</dbReference>
<dbReference type="GO" id="GO:0015074">
    <property type="term" value="P:DNA integration"/>
    <property type="evidence" value="ECO:0007669"/>
    <property type="project" value="UniProtKB-KW"/>
</dbReference>
<keyword evidence="8" id="KW-0238">DNA-binding</keyword>
<dbReference type="SUPFAM" id="SSF57756">
    <property type="entry name" value="Retrovirus zinc finger-like domains"/>
    <property type="match status" value="1"/>
</dbReference>
<dbReference type="CDD" id="cd00303">
    <property type="entry name" value="retropepsin_like"/>
    <property type="match status" value="1"/>
</dbReference>
<dbReference type="SUPFAM" id="SSF50630">
    <property type="entry name" value="Acid proteases"/>
    <property type="match status" value="1"/>
</dbReference>
<feature type="compositionally biased region" description="Basic and acidic residues" evidence="12">
    <location>
        <begin position="113"/>
        <end position="132"/>
    </location>
</feature>
<keyword evidence="1" id="KW-0808">Transferase</keyword>
<dbReference type="Gene3D" id="4.10.60.10">
    <property type="entry name" value="Zinc finger, CCHC-type"/>
    <property type="match status" value="1"/>
</dbReference>
<feature type="region of interest" description="Disordered" evidence="12">
    <location>
        <begin position="113"/>
        <end position="167"/>
    </location>
</feature>
<name>A0A8R1E753_CAEJA</name>
<dbReference type="GO" id="GO:0008270">
    <property type="term" value="F:zinc ion binding"/>
    <property type="evidence" value="ECO:0007669"/>
    <property type="project" value="UniProtKB-KW"/>
</dbReference>
<dbReference type="Gene3D" id="2.30.30.850">
    <property type="match status" value="1"/>
</dbReference>
<organism evidence="15 16">
    <name type="scientific">Caenorhabditis japonica</name>
    <dbReference type="NCBI Taxonomy" id="281687"/>
    <lineage>
        <taxon>Eukaryota</taxon>
        <taxon>Metazoa</taxon>
        <taxon>Ecdysozoa</taxon>
        <taxon>Nematoda</taxon>
        <taxon>Chromadorea</taxon>
        <taxon>Rhabditida</taxon>
        <taxon>Rhabditina</taxon>
        <taxon>Rhabditomorpha</taxon>
        <taxon>Rhabditoidea</taxon>
        <taxon>Rhabditidae</taxon>
        <taxon>Peloderinae</taxon>
        <taxon>Caenorhabditis</taxon>
    </lineage>
</organism>
<evidence type="ECO:0008006" key="17">
    <source>
        <dbReference type="Google" id="ProtNLM"/>
    </source>
</evidence>
<dbReference type="GO" id="GO:0005737">
    <property type="term" value="C:cytoplasm"/>
    <property type="evidence" value="ECO:0007669"/>
    <property type="project" value="UniProtKB-ARBA"/>
</dbReference>
<feature type="domain" description="Integrase-type" evidence="14">
    <location>
        <begin position="735"/>
        <end position="786"/>
    </location>
</feature>
<dbReference type="PROSITE" id="PS51027">
    <property type="entry name" value="INTEGRASE_DBD"/>
    <property type="match status" value="1"/>
</dbReference>
<dbReference type="Proteomes" id="UP000005237">
    <property type="component" value="Unassembled WGS sequence"/>
</dbReference>
<dbReference type="EnsemblMetazoa" id="CJA27243.1">
    <property type="protein sequence ID" value="CJA27243.1"/>
    <property type="gene ID" value="WBGene00182815"/>
</dbReference>
<dbReference type="InterPro" id="IPR036875">
    <property type="entry name" value="Znf_CCHC_sf"/>
</dbReference>
<dbReference type="GO" id="GO:0016779">
    <property type="term" value="F:nucleotidyltransferase activity"/>
    <property type="evidence" value="ECO:0007669"/>
    <property type="project" value="UniProtKB-KW"/>
</dbReference>
<evidence type="ECO:0000256" key="7">
    <source>
        <dbReference type="ARBA" id="ARBA00022908"/>
    </source>
</evidence>
<evidence type="ECO:0000256" key="9">
    <source>
        <dbReference type="PROSITE-ProRule" id="PRU00047"/>
    </source>
</evidence>
<dbReference type="InterPro" id="IPR001037">
    <property type="entry name" value="Integrase_C_retrovir"/>
</dbReference>
<evidence type="ECO:0000259" key="14">
    <source>
        <dbReference type="PROSITE" id="PS51027"/>
    </source>
</evidence>
<keyword evidence="6" id="KW-0378">Hydrolase</keyword>
<dbReference type="Pfam" id="PF00098">
    <property type="entry name" value="zf-CCHC"/>
    <property type="match status" value="1"/>
</dbReference>
<dbReference type="PANTHER" id="PTHR37984">
    <property type="entry name" value="PROTEIN CBG26694"/>
    <property type="match status" value="1"/>
</dbReference>
<dbReference type="GO" id="GO:0003677">
    <property type="term" value="F:DNA binding"/>
    <property type="evidence" value="ECO:0007669"/>
    <property type="project" value="UniProtKB-KW"/>
</dbReference>
<keyword evidence="11" id="KW-0175">Coiled coil</keyword>
<dbReference type="GO" id="GO:0004519">
    <property type="term" value="F:endonuclease activity"/>
    <property type="evidence" value="ECO:0007669"/>
    <property type="project" value="UniProtKB-KW"/>
</dbReference>
<feature type="coiled-coil region" evidence="11">
    <location>
        <begin position="36"/>
        <end position="102"/>
    </location>
</feature>
<feature type="compositionally biased region" description="Low complexity" evidence="12">
    <location>
        <begin position="139"/>
        <end position="149"/>
    </location>
</feature>
<feature type="domain" description="CCHC-type" evidence="13">
    <location>
        <begin position="407"/>
        <end position="423"/>
    </location>
</feature>
<evidence type="ECO:0000256" key="1">
    <source>
        <dbReference type="ARBA" id="ARBA00022679"/>
    </source>
</evidence>
<keyword evidence="9" id="KW-0863">Zinc-finger</keyword>
<evidence type="ECO:0000313" key="15">
    <source>
        <dbReference type="EnsemblMetazoa" id="CJA27243.1"/>
    </source>
</evidence>
<evidence type="ECO:0000256" key="2">
    <source>
        <dbReference type="ARBA" id="ARBA00022695"/>
    </source>
</evidence>
<reference evidence="16" key="1">
    <citation type="submission" date="2010-08" db="EMBL/GenBank/DDBJ databases">
        <authorList>
            <consortium name="Caenorhabditis japonica Sequencing Consortium"/>
            <person name="Wilson R.K."/>
        </authorList>
    </citation>
    <scope>NUCLEOTIDE SEQUENCE [LARGE SCALE GENOMIC DNA]</scope>
    <source>
        <strain evidence="16">DF5081</strain>
    </source>
</reference>
<dbReference type="InterPro" id="IPR050951">
    <property type="entry name" value="Retrovirus_Pol_polyprotein"/>
</dbReference>
<feature type="DNA-binding region" description="Integrase-type" evidence="10">
    <location>
        <begin position="735"/>
        <end position="786"/>
    </location>
</feature>
<dbReference type="AlphaFoldDB" id="A0A8R1E753"/>
<evidence type="ECO:0000259" key="13">
    <source>
        <dbReference type="PROSITE" id="PS50158"/>
    </source>
</evidence>
<keyword evidence="7" id="KW-0229">DNA integration</keyword>
<feature type="coiled-coil region" evidence="11">
    <location>
        <begin position="338"/>
        <end position="366"/>
    </location>
</feature>
<dbReference type="SMART" id="SM00343">
    <property type="entry name" value="ZnF_C2HC"/>
    <property type="match status" value="1"/>
</dbReference>
<dbReference type="PROSITE" id="PS50158">
    <property type="entry name" value="ZF_CCHC"/>
    <property type="match status" value="1"/>
</dbReference>
<evidence type="ECO:0000256" key="10">
    <source>
        <dbReference type="PROSITE-ProRule" id="PRU00506"/>
    </source>
</evidence>
<keyword evidence="3" id="KW-0540">Nuclease</keyword>
<accession>A0A8R1E753</accession>
<keyword evidence="16" id="KW-1185">Reference proteome</keyword>
<evidence type="ECO:0000256" key="12">
    <source>
        <dbReference type="SAM" id="MobiDB-lite"/>
    </source>
</evidence>
<keyword evidence="2" id="KW-0548">Nucleotidyltransferase</keyword>
<dbReference type="InterPro" id="IPR021109">
    <property type="entry name" value="Peptidase_aspartic_dom_sf"/>
</dbReference>
<keyword evidence="9" id="KW-0862">Zinc</keyword>
<proteinExistence type="predicted"/>
<sequence length="862" mass="100405">MKDFDLENVQEIRQVCEKVFGEACSEANERKDAEKVDKIDRKYQKLKSKLSEFQIMWEVERENLLEELESEREKAQKLSESQERLKRKVVKLEKALVAEKQVSEDMKSHLKVWQERSKDDHEGKQKIHETWRKPRRTSRSSTNSSEASSWDNRSETKTDTSRRSEVKDMMDGMRRMMRAQALPEPRVFDGEGDFGEFKRAFLLKYNNVTEGPEEMVAILEDKFLKGPAKTLFKTLPNRHNRSIKSLFEEFEQKLRKRQGDSRIKALNEFENLRKSPNQKMWEYLIDVEKWSRKAYPGVDDENLSQMRTTKLMMAVKDKENLHNLLIMKRLDYSIEDQYENLKDVVLQQEQEKRQALKKGRSFLMNEAKMRKDTSWRRSDYQLNQFKEEQKDEMGFRKEENQSQPDIKCFRCGGIGHMSRQCTSKPAYVVERKKSEESEGVGAEVIETVEILGQNRKIIIDSGAVVSVMSSAMWERLKKGCPDWEKRSEELARPGFTILNASKAEMPVEKQLKLEVRVRGKKAVVVFQLVENSSEVLLLGTNAFKSIGVELKWKAENAVARAGEKLRVPPQSCSKNEVIVDVDMGKKLWLESKKEWMPARLCSKNDEDMTVSVSNWRNEPVLIKKNQIVGVVLRECKVCERKEEKVGNMLDIDKKSSLKGEWRKKEVGRLLNETGEIPSGMFRRIISEFSEVFAIEDSELTQTGIGECKVELEKDPSHKIKYPGVDDRVLIRIPAEKLRSKNPKLANEWQGPYRVLKTTDNSAEVAPIIGNGKSLWVPWEHIRVVPKEVPEVKIETKAKRGRRAMQKDVVNQVHLWVKDNFSVENMKFNKGTRRWKKKSTTKHWSKEIDPLFGCSSDRDSIRK</sequence>